<dbReference type="FunFam" id="2.60.40.150:FF:000046">
    <property type="entry name" value="Phosphatidylinositol 4,5-bisphosphate 3-kinase catalytic subunit"/>
    <property type="match status" value="1"/>
</dbReference>
<evidence type="ECO:0000256" key="4">
    <source>
        <dbReference type="ARBA" id="ARBA00006209"/>
    </source>
</evidence>
<organism evidence="15 16">
    <name type="scientific">Corvus moneduloides</name>
    <name type="common">New Caledonian crow</name>
    <dbReference type="NCBI Taxonomy" id="1196302"/>
    <lineage>
        <taxon>Eukaryota</taxon>
        <taxon>Metazoa</taxon>
        <taxon>Chordata</taxon>
        <taxon>Craniata</taxon>
        <taxon>Vertebrata</taxon>
        <taxon>Euteleostomi</taxon>
        <taxon>Archelosauria</taxon>
        <taxon>Archosauria</taxon>
        <taxon>Dinosauria</taxon>
        <taxon>Saurischia</taxon>
        <taxon>Theropoda</taxon>
        <taxon>Coelurosauria</taxon>
        <taxon>Aves</taxon>
        <taxon>Neognathae</taxon>
        <taxon>Neoaves</taxon>
        <taxon>Telluraves</taxon>
        <taxon>Australaves</taxon>
        <taxon>Passeriformes</taxon>
        <taxon>Corvoidea</taxon>
        <taxon>Corvidae</taxon>
        <taxon>Corvus</taxon>
    </lineage>
</organism>
<comment type="catalytic activity">
    <reaction evidence="14">
        <text>1-octadecanoyl-2-(5Z,8Z,11Z,14Z)-eicosatetraenoyl-sn-glycero-3-phospho-1D-myo-inositol 4,5-bisphosphate + ATP = 1-octadecanoyl-2-(5Z,8Z,11Z,14Z-eicosatetraenoyl)-sn-glycero-3-phospho-(1D-myo-inositol 3,4,5-triphosphate) + ADP + H(+)</text>
        <dbReference type="Rhea" id="RHEA:43396"/>
        <dbReference type="ChEBI" id="CHEBI:15378"/>
        <dbReference type="ChEBI" id="CHEBI:30616"/>
        <dbReference type="ChEBI" id="CHEBI:77137"/>
        <dbReference type="ChEBI" id="CHEBI:83243"/>
        <dbReference type="ChEBI" id="CHEBI:456216"/>
    </reaction>
    <physiologicalReaction direction="left-to-right" evidence="14">
        <dbReference type="Rhea" id="RHEA:43397"/>
    </physiologicalReaction>
</comment>
<dbReference type="GO" id="GO:0016477">
    <property type="term" value="P:cell migration"/>
    <property type="evidence" value="ECO:0007669"/>
    <property type="project" value="TreeGrafter"/>
</dbReference>
<evidence type="ECO:0000256" key="8">
    <source>
        <dbReference type="ARBA" id="ARBA00022679"/>
    </source>
</evidence>
<dbReference type="SMART" id="SM00145">
    <property type="entry name" value="PI3Ka"/>
    <property type="match status" value="1"/>
</dbReference>
<dbReference type="SMART" id="SM00142">
    <property type="entry name" value="PI3K_C2"/>
    <property type="match status" value="1"/>
</dbReference>
<dbReference type="GO" id="GO:0048015">
    <property type="term" value="P:phosphatidylinositol-mediated signaling"/>
    <property type="evidence" value="ECO:0007669"/>
    <property type="project" value="TreeGrafter"/>
</dbReference>
<dbReference type="Pfam" id="PF00613">
    <property type="entry name" value="PI3Ka"/>
    <property type="match status" value="1"/>
</dbReference>
<dbReference type="FunFam" id="1.10.1070.11:FF:000001">
    <property type="entry name" value="Phosphatidylinositol 4,5-bisphosphate 3-kinase catalytic subunit"/>
    <property type="match status" value="1"/>
</dbReference>
<comment type="similarity">
    <text evidence="4">Belongs to the PI3/PI4-kinase family. Type III PI4K subfamily.</text>
</comment>
<dbReference type="GO" id="GO:0005886">
    <property type="term" value="C:plasma membrane"/>
    <property type="evidence" value="ECO:0007669"/>
    <property type="project" value="TreeGrafter"/>
</dbReference>
<dbReference type="GO" id="GO:0005524">
    <property type="term" value="F:ATP binding"/>
    <property type="evidence" value="ECO:0007669"/>
    <property type="project" value="UniProtKB-KW"/>
</dbReference>
<dbReference type="PROSITE" id="PS51544">
    <property type="entry name" value="PI3K_ABD"/>
    <property type="match status" value="1"/>
</dbReference>
<evidence type="ECO:0000256" key="11">
    <source>
        <dbReference type="ARBA" id="ARBA00022840"/>
    </source>
</evidence>
<dbReference type="Pfam" id="PF00794">
    <property type="entry name" value="PI3K_rbd"/>
    <property type="match status" value="1"/>
</dbReference>
<dbReference type="FunFam" id="3.10.20.770:FF:000003">
    <property type="entry name" value="phosphatidylinositol 4,5-bisphosphate 3-kinase catalytic subunit beta isoform"/>
    <property type="match status" value="1"/>
</dbReference>
<comment type="pathway">
    <text evidence="2">Phospholipid metabolism; phosphatidylinositol phosphate biosynthesis.</text>
</comment>
<keyword evidence="11" id="KW-0067">ATP-binding</keyword>
<keyword evidence="9" id="KW-0547">Nucleotide-binding</keyword>
<evidence type="ECO:0000313" key="16">
    <source>
        <dbReference type="Proteomes" id="UP000694553"/>
    </source>
</evidence>
<keyword evidence="12" id="KW-0443">Lipid metabolism</keyword>
<proteinExistence type="inferred from homology"/>
<dbReference type="InterPro" id="IPR035892">
    <property type="entry name" value="C2_domain_sf"/>
</dbReference>
<dbReference type="UniPathway" id="UPA00220"/>
<dbReference type="SMART" id="SM00146">
    <property type="entry name" value="PI3Kc"/>
    <property type="match status" value="1"/>
</dbReference>
<dbReference type="Gene3D" id="2.60.40.150">
    <property type="entry name" value="C2 domain"/>
    <property type="match status" value="1"/>
</dbReference>
<evidence type="ECO:0000256" key="10">
    <source>
        <dbReference type="ARBA" id="ARBA00022777"/>
    </source>
</evidence>
<reference evidence="15" key="3">
    <citation type="submission" date="2025-09" db="UniProtKB">
        <authorList>
            <consortium name="Ensembl"/>
        </authorList>
    </citation>
    <scope>IDENTIFICATION</scope>
</reference>
<dbReference type="PROSITE" id="PS51547">
    <property type="entry name" value="C2_PI3K"/>
    <property type="match status" value="1"/>
</dbReference>
<evidence type="ECO:0000256" key="3">
    <source>
        <dbReference type="ARBA" id="ARBA00005189"/>
    </source>
</evidence>
<dbReference type="InterPro" id="IPR000341">
    <property type="entry name" value="PI3K_Ras-bd_dom"/>
</dbReference>
<dbReference type="GO" id="GO:0005942">
    <property type="term" value="C:phosphatidylinositol 3-kinase complex"/>
    <property type="evidence" value="ECO:0007669"/>
    <property type="project" value="TreeGrafter"/>
</dbReference>
<dbReference type="InterPro" id="IPR018936">
    <property type="entry name" value="PI3/4_kinase_CS"/>
</dbReference>
<dbReference type="GO" id="GO:0005829">
    <property type="term" value="C:cytosol"/>
    <property type="evidence" value="ECO:0007669"/>
    <property type="project" value="UniProtKB-ARBA"/>
</dbReference>
<dbReference type="Pfam" id="PF02192">
    <property type="entry name" value="PI3K_p85B"/>
    <property type="match status" value="1"/>
</dbReference>
<dbReference type="Ensembl" id="ENSCMUT00000011939.2">
    <property type="protein sequence ID" value="ENSCMUP00000011078.2"/>
    <property type="gene ID" value="ENSCMUG00000007041.2"/>
</dbReference>
<dbReference type="FunFam" id="3.30.1010.10:FF:000005">
    <property type="entry name" value="Phosphatidylinositol 4,5-bisphosphate 3-kinase catalytic subunit beta"/>
    <property type="match status" value="1"/>
</dbReference>
<dbReference type="GO" id="GO:0046934">
    <property type="term" value="F:1-phosphatidylinositol-4,5-bisphosphate 3-kinase activity"/>
    <property type="evidence" value="ECO:0007669"/>
    <property type="project" value="UniProtKB-EC"/>
</dbReference>
<comment type="pathway">
    <text evidence="3">Lipid metabolism.</text>
</comment>
<keyword evidence="10" id="KW-0418">Kinase</keyword>
<dbReference type="InterPro" id="IPR001263">
    <property type="entry name" value="PI3K_accessory_dom"/>
</dbReference>
<accession>A0A8U7NDG8</accession>
<reference evidence="15" key="2">
    <citation type="submission" date="2025-08" db="UniProtKB">
        <authorList>
            <consortium name="Ensembl"/>
        </authorList>
    </citation>
    <scope>IDENTIFICATION</scope>
</reference>
<sequence length="1060" mass="121282">MPPAVTDSLDIWAVDSQIGADGSVSVDFLLPTGIYINLDVPRDATISQIKQLLWKQAHSYPLFHLLMEIDSYMFSCVNQTAVHEELEDETRRLCDVRPFLPVLKLVTRNCDPGEKLDSKIGVLIGKGLHEFDALQDPEVNDFRAKMRRISEEKIQSLVGLSWMDWLKHTYPPEQEPVIPESFQDKLYSGNLVVAVHFDNCQDVFSFQVSPNMNPIKLNELAIRKRLTIHGKEDEEVDPADYVLQVSGRLEYVFGDHPLIQFQYIRNCVMNRTLPQLTLVECCTIKKMCEQEMIAIEAAINRKSSNLPLPLPPKKTRATTSVWDISNPFKIILLKGNKLNTEENAKVHVRAGLFHGTELLCKTTVSTEISGRSDHVWNEVLEFEINVCDLPRMARLCFAVYAVMDKMKTKKSTKAMNPSKYQTIRKAGKVHYPVAWVNTMVFDYKGHLKNGELVLHSWSSFPDELEEMLNPMGTVQTNPYTENATALHIRFQEYSKQAVMNAYVEIAVSSFLSTLPFPGRGGKKFYVVLKDIMERDPLSQLCENEMDLIWTLRYDCRENFPQSLPKLLLSLKWNKLEDVAQLQALLQIWPKLLPREALELLDFNYPDQYVREYAVGCLRQMSDEELSQYLLQLVQVLKYEPFLDCALSRFLLERALGNRRIGQMLFWHLRSEVHIPAVSVQFGLILEAYCRGSVAHMKVLAKQVEALNKMKTLNSLIKLNAMKQSKAKGKDAMHTCLKQNAYREALSDLQSPLNPSVILSELHVEKCRYMDSKMKPLWIVYNNKMFGGDLVGIIFKNGDDLRQDMLTLQILRLMDVLWKEAGLDLRILPYGCLATGDHSGLIEAVSSSETIADIQLNSSNVAAAAAFNKDALLNWLKEYNLGEDLDRAIEEFTLSCAGYCVATYVLGIGDRHSDNIMVRKNGQLFHIDFGHILGNFKSKFGIKRERVPFILTYDFIHVIQQGKTGNTEKFGRFRQYCEEAYLILRKHGNLFITLFALMLTAGLPELTSVKDIQYLKDSLALGKSEEEALKQFKQKFDEALRESWTTKVNWMAHTVRKDYRS</sequence>
<evidence type="ECO:0000256" key="5">
    <source>
        <dbReference type="ARBA" id="ARBA00012010"/>
    </source>
</evidence>
<dbReference type="OMA" id="KGCKQHV"/>
<dbReference type="PANTHER" id="PTHR10048">
    <property type="entry name" value="PHOSPHATIDYLINOSITOL KINASE"/>
    <property type="match status" value="1"/>
</dbReference>
<evidence type="ECO:0000256" key="12">
    <source>
        <dbReference type="ARBA" id="ARBA00023098"/>
    </source>
</evidence>
<dbReference type="InterPro" id="IPR000403">
    <property type="entry name" value="PI3/4_kinase_cat_dom"/>
</dbReference>
<dbReference type="InterPro" id="IPR011009">
    <property type="entry name" value="Kinase-like_dom_sf"/>
</dbReference>
<evidence type="ECO:0000256" key="14">
    <source>
        <dbReference type="ARBA" id="ARBA00051347"/>
    </source>
</evidence>
<dbReference type="SUPFAM" id="SSF48371">
    <property type="entry name" value="ARM repeat"/>
    <property type="match status" value="1"/>
</dbReference>
<dbReference type="InterPro" id="IPR002420">
    <property type="entry name" value="PI3K-type_C2_dom"/>
</dbReference>
<dbReference type="Proteomes" id="UP000694553">
    <property type="component" value="Unassembled WGS sequence"/>
</dbReference>
<keyword evidence="6" id="KW-0963">Cytoplasm</keyword>
<dbReference type="Pfam" id="PF00792">
    <property type="entry name" value="PI3K_C2"/>
    <property type="match status" value="1"/>
</dbReference>
<dbReference type="Pfam" id="PF00454">
    <property type="entry name" value="PI3_PI4_kinase"/>
    <property type="match status" value="1"/>
</dbReference>
<dbReference type="GO" id="GO:0043491">
    <property type="term" value="P:phosphatidylinositol 3-kinase/protein kinase B signal transduction"/>
    <property type="evidence" value="ECO:0007669"/>
    <property type="project" value="InterPro"/>
</dbReference>
<dbReference type="InterPro" id="IPR003113">
    <property type="entry name" value="PI3K_ABD"/>
</dbReference>
<dbReference type="SMART" id="SM00143">
    <property type="entry name" value="PI3K_p85B"/>
    <property type="match status" value="1"/>
</dbReference>
<dbReference type="PROSITE" id="PS00915">
    <property type="entry name" value="PI3_4_KINASE_1"/>
    <property type="match status" value="1"/>
</dbReference>
<keyword evidence="7" id="KW-0597">Phosphoprotein</keyword>
<comment type="catalytic activity">
    <reaction evidence="13">
        <text>a 1,2-diacyl-sn-glycero-3-phospho-(1D-myo-inositol-4,5-bisphosphate) + ATP = a 1,2-diacyl-sn-glycero-3-phospho-(1D-myo-inositol-3,4,5-trisphosphate) + ADP + H(+)</text>
        <dbReference type="Rhea" id="RHEA:21292"/>
        <dbReference type="ChEBI" id="CHEBI:15378"/>
        <dbReference type="ChEBI" id="CHEBI:30616"/>
        <dbReference type="ChEBI" id="CHEBI:57836"/>
        <dbReference type="ChEBI" id="CHEBI:58456"/>
        <dbReference type="ChEBI" id="CHEBI:456216"/>
        <dbReference type="EC" id="2.7.1.153"/>
    </reaction>
    <physiologicalReaction direction="left-to-right" evidence="13">
        <dbReference type="Rhea" id="RHEA:21293"/>
    </physiologicalReaction>
</comment>
<keyword evidence="8" id="KW-0808">Transferase</keyword>
<dbReference type="SUPFAM" id="SSF56112">
    <property type="entry name" value="Protein kinase-like (PK-like)"/>
    <property type="match status" value="1"/>
</dbReference>
<dbReference type="GO" id="GO:0016303">
    <property type="term" value="F:1-phosphatidylinositol-3-kinase activity"/>
    <property type="evidence" value="ECO:0007669"/>
    <property type="project" value="InterPro"/>
</dbReference>
<dbReference type="InterPro" id="IPR042236">
    <property type="entry name" value="PI3K_accessory_sf"/>
</dbReference>
<dbReference type="PROSITE" id="PS50290">
    <property type="entry name" value="PI3_4_KINASE_3"/>
    <property type="match status" value="1"/>
</dbReference>
<dbReference type="Gene3D" id="3.30.1010.10">
    <property type="entry name" value="Phosphatidylinositol 3-kinase Catalytic Subunit, Chain A, domain 4"/>
    <property type="match status" value="1"/>
</dbReference>
<evidence type="ECO:0000256" key="6">
    <source>
        <dbReference type="ARBA" id="ARBA00022490"/>
    </source>
</evidence>
<dbReference type="GO" id="GO:0035005">
    <property type="term" value="F:1-phosphatidylinositol-4-phosphate 3-kinase activity"/>
    <property type="evidence" value="ECO:0007669"/>
    <property type="project" value="TreeGrafter"/>
</dbReference>
<evidence type="ECO:0000256" key="7">
    <source>
        <dbReference type="ARBA" id="ARBA00022553"/>
    </source>
</evidence>
<name>A0A8C3DZX8_CORMO</name>
<dbReference type="CDD" id="cd08693">
    <property type="entry name" value="C2_PI3K_class_I_beta_delta"/>
    <property type="match status" value="1"/>
</dbReference>
<dbReference type="InterPro" id="IPR036940">
    <property type="entry name" value="PI3/4_kinase_cat_sf"/>
</dbReference>
<dbReference type="PROSITE" id="PS51546">
    <property type="entry name" value="PI3K_RBD"/>
    <property type="match status" value="1"/>
</dbReference>
<dbReference type="AlphaFoldDB" id="A0A8C3DZX8"/>
<dbReference type="SUPFAM" id="SSF49562">
    <property type="entry name" value="C2 domain (Calcium/lipid-binding domain, CaLB)"/>
    <property type="match status" value="1"/>
</dbReference>
<evidence type="ECO:0000256" key="1">
    <source>
        <dbReference type="ARBA" id="ARBA00004496"/>
    </source>
</evidence>
<dbReference type="EC" id="2.7.1.153" evidence="5"/>
<evidence type="ECO:0000256" key="9">
    <source>
        <dbReference type="ARBA" id="ARBA00022741"/>
    </source>
</evidence>
<gene>
    <name evidence="15" type="primary">PIK3CB</name>
</gene>
<reference evidence="16" key="1">
    <citation type="submission" date="2019-10" db="EMBL/GenBank/DDBJ databases">
        <title>Corvus moneduloides (New Caledonian crow) genome, bCorMon1, primary haplotype.</title>
        <authorList>
            <person name="Rutz C."/>
            <person name="Fungtammasan C."/>
            <person name="Mountcastle J."/>
            <person name="Formenti G."/>
            <person name="Chow W."/>
            <person name="Howe K."/>
            <person name="Steele M.P."/>
            <person name="Fernandes J."/>
            <person name="Gilbert M.T.P."/>
            <person name="Fedrigo O."/>
            <person name="Jarvis E.D."/>
            <person name="Gemmell N."/>
        </authorList>
    </citation>
    <scope>NUCLEOTIDE SEQUENCE [LARGE SCALE GENOMIC DNA]</scope>
</reference>
<dbReference type="InterPro" id="IPR037702">
    <property type="entry name" value="PI3-kinase_beta_cat"/>
</dbReference>
<dbReference type="Gene3D" id="1.25.40.70">
    <property type="entry name" value="Phosphatidylinositol 3-kinase, accessory domain (PIK)"/>
    <property type="match status" value="1"/>
</dbReference>
<dbReference type="PROSITE" id="PS00916">
    <property type="entry name" value="PI3_4_KINASE_2"/>
    <property type="match status" value="1"/>
</dbReference>
<evidence type="ECO:0000256" key="13">
    <source>
        <dbReference type="ARBA" id="ARBA00023981"/>
    </source>
</evidence>
<evidence type="ECO:0000256" key="2">
    <source>
        <dbReference type="ARBA" id="ARBA00004805"/>
    </source>
</evidence>
<dbReference type="SUPFAM" id="SSF54236">
    <property type="entry name" value="Ubiquitin-like"/>
    <property type="match status" value="1"/>
</dbReference>
<dbReference type="InterPro" id="IPR016024">
    <property type="entry name" value="ARM-type_fold"/>
</dbReference>
<dbReference type="CDD" id="cd00872">
    <property type="entry name" value="PI3Ka_I"/>
    <property type="match status" value="1"/>
</dbReference>
<dbReference type="PROSITE" id="PS51545">
    <property type="entry name" value="PIK_HELICAL"/>
    <property type="match status" value="1"/>
</dbReference>
<dbReference type="InterPro" id="IPR015433">
    <property type="entry name" value="PI3/4_kinase"/>
</dbReference>
<comment type="subcellular location">
    <subcellularLocation>
        <location evidence="1">Cytoplasm</location>
    </subcellularLocation>
</comment>
<evidence type="ECO:0000313" key="15">
    <source>
        <dbReference type="Ensembl" id="ENSCMUP00000011078.2"/>
    </source>
</evidence>
<dbReference type="CDD" id="cd05173">
    <property type="entry name" value="PI3Kc_IA_beta"/>
    <property type="match status" value="1"/>
</dbReference>
<dbReference type="Gene3D" id="3.10.20.770">
    <property type="match status" value="1"/>
</dbReference>
<dbReference type="Gene3D" id="1.10.1070.11">
    <property type="entry name" value="Phosphatidylinositol 3-/4-kinase, catalytic domain"/>
    <property type="match status" value="1"/>
</dbReference>
<dbReference type="PANTHER" id="PTHR10048:SF33">
    <property type="entry name" value="PHOSPHATIDYLINOSITOL 4,5-BISPHOSPHATE 3-KINASE CATALYTIC SUBUNIT BETA ISOFORM"/>
    <property type="match status" value="1"/>
</dbReference>
<protein>
    <recommendedName>
        <fullName evidence="5">phosphatidylinositol-4,5-bisphosphate 3-kinase</fullName>
        <ecNumber evidence="5">2.7.1.153</ecNumber>
    </recommendedName>
</protein>
<dbReference type="SMART" id="SM00144">
    <property type="entry name" value="PI3K_rbd"/>
    <property type="match status" value="1"/>
</dbReference>
<keyword evidence="16" id="KW-1185">Reference proteome</keyword>
<accession>A0A8C3DZX8</accession>
<dbReference type="InterPro" id="IPR029071">
    <property type="entry name" value="Ubiquitin-like_domsf"/>
</dbReference>